<keyword evidence="1" id="KW-0812">Transmembrane</keyword>
<gene>
    <name evidence="2" type="ORF">CFX1CAM_1246</name>
</gene>
<dbReference type="AlphaFoldDB" id="A0A1Y6K3R3"/>
<keyword evidence="1" id="KW-1133">Transmembrane helix</keyword>
<name>A0A1Y6K3R3_9CHLR</name>
<organism evidence="2 3">
    <name type="scientific">Candidatus Brevifilum fermentans</name>
    <dbReference type="NCBI Taxonomy" id="1986204"/>
    <lineage>
        <taxon>Bacteria</taxon>
        <taxon>Bacillati</taxon>
        <taxon>Chloroflexota</taxon>
        <taxon>Anaerolineae</taxon>
        <taxon>Anaerolineales</taxon>
        <taxon>Anaerolineaceae</taxon>
        <taxon>Candidatus Brevifilum</taxon>
    </lineage>
</organism>
<dbReference type="KEGG" id="abat:CFX1CAM_1246"/>
<evidence type="ECO:0000256" key="1">
    <source>
        <dbReference type="SAM" id="Phobius"/>
    </source>
</evidence>
<dbReference type="Proteomes" id="UP000195514">
    <property type="component" value="Chromosome I"/>
</dbReference>
<protein>
    <submittedName>
        <fullName evidence="2">Uncharacterized protein</fullName>
    </submittedName>
</protein>
<proteinExistence type="predicted"/>
<keyword evidence="1" id="KW-0472">Membrane</keyword>
<sequence length="109" mass="11674">MFTSTFDFQMTMATALFLLGLIVLVISIFILIKHAVGRDIKTIAKQTTKLAQKGITDNVAGLVGNASSLINALHDLSKTNSGIGVFLVFLGIALLTTAYFITRNLGITN</sequence>
<keyword evidence="3" id="KW-1185">Reference proteome</keyword>
<evidence type="ECO:0000313" key="3">
    <source>
        <dbReference type="Proteomes" id="UP000195514"/>
    </source>
</evidence>
<accession>A0A1Y6K3R3</accession>
<dbReference type="RefSeq" id="WP_087862169.1">
    <property type="nucleotide sequence ID" value="NZ_LT859958.1"/>
</dbReference>
<feature type="transmembrane region" description="Helical" evidence="1">
    <location>
        <begin position="83"/>
        <end position="101"/>
    </location>
</feature>
<dbReference type="OrthoDB" id="164319at2"/>
<feature type="transmembrane region" description="Helical" evidence="1">
    <location>
        <begin position="12"/>
        <end position="32"/>
    </location>
</feature>
<evidence type="ECO:0000313" key="2">
    <source>
        <dbReference type="EMBL" id="SMX54311.1"/>
    </source>
</evidence>
<dbReference type="EMBL" id="LT859958">
    <property type="protein sequence ID" value="SMX54311.1"/>
    <property type="molecule type" value="Genomic_DNA"/>
</dbReference>
<reference evidence="3" key="1">
    <citation type="submission" date="2017-05" db="EMBL/GenBank/DDBJ databases">
        <authorList>
            <person name="Kirkegaard R."/>
            <person name="Mcilroy J S."/>
        </authorList>
    </citation>
    <scope>NUCLEOTIDE SEQUENCE [LARGE SCALE GENOMIC DNA]</scope>
</reference>